<name>A0A183GJC5_HELPZ</name>
<evidence type="ECO:0000313" key="2">
    <source>
        <dbReference type="WBParaSite" id="HPBE_0002277201-mRNA-1"/>
    </source>
</evidence>
<accession>A0A183GJC5</accession>
<organism evidence="1 2">
    <name type="scientific">Heligmosomoides polygyrus</name>
    <name type="common">Parasitic roundworm</name>
    <dbReference type="NCBI Taxonomy" id="6339"/>
    <lineage>
        <taxon>Eukaryota</taxon>
        <taxon>Metazoa</taxon>
        <taxon>Ecdysozoa</taxon>
        <taxon>Nematoda</taxon>
        <taxon>Chromadorea</taxon>
        <taxon>Rhabditida</taxon>
        <taxon>Rhabditina</taxon>
        <taxon>Rhabditomorpha</taxon>
        <taxon>Strongyloidea</taxon>
        <taxon>Heligmosomidae</taxon>
        <taxon>Heligmosomoides</taxon>
    </lineage>
</organism>
<keyword evidence="1" id="KW-1185">Reference proteome</keyword>
<dbReference type="Proteomes" id="UP000050761">
    <property type="component" value="Unassembled WGS sequence"/>
</dbReference>
<proteinExistence type="predicted"/>
<dbReference type="WBParaSite" id="HPBE_0002277201-mRNA-1">
    <property type="protein sequence ID" value="HPBE_0002277201-mRNA-1"/>
    <property type="gene ID" value="HPBE_0002277201"/>
</dbReference>
<protein>
    <submittedName>
        <fullName evidence="2">Catalase</fullName>
    </submittedName>
</protein>
<dbReference type="AlphaFoldDB" id="A0A183GJC5"/>
<evidence type="ECO:0000313" key="1">
    <source>
        <dbReference type="Proteomes" id="UP000050761"/>
    </source>
</evidence>
<sequence>LRARAGPALDVFGQSVQWDSVPAAPVTTRAEDPFDLQWSRLAAGSAMASNPFVAEVQRELRI</sequence>
<reference evidence="2" key="1">
    <citation type="submission" date="2019-09" db="UniProtKB">
        <authorList>
            <consortium name="WormBaseParasite"/>
        </authorList>
    </citation>
    <scope>IDENTIFICATION</scope>
</reference>